<organism evidence="3">
    <name type="scientific">Taenia asiatica</name>
    <name type="common">Asian tapeworm</name>
    <dbReference type="NCBI Taxonomy" id="60517"/>
    <lineage>
        <taxon>Eukaryota</taxon>
        <taxon>Metazoa</taxon>
        <taxon>Spiralia</taxon>
        <taxon>Lophotrochozoa</taxon>
        <taxon>Platyhelminthes</taxon>
        <taxon>Cestoda</taxon>
        <taxon>Eucestoda</taxon>
        <taxon>Cyclophyllidea</taxon>
        <taxon>Taeniidae</taxon>
        <taxon>Taenia</taxon>
    </lineage>
</organism>
<evidence type="ECO:0000313" key="1">
    <source>
        <dbReference type="EMBL" id="VDK20547.1"/>
    </source>
</evidence>
<accession>A0A0R3VSU2</accession>
<name>A0A0R3VSU2_TAEAS</name>
<protein>
    <submittedName>
        <fullName evidence="3">Cyclic nucleotide-binding domain-containing protein</fullName>
    </submittedName>
</protein>
<dbReference type="Proteomes" id="UP000282613">
    <property type="component" value="Unassembled WGS sequence"/>
</dbReference>
<sequence length="161" mass="17806">MPGYKSERQILVVLTSEGRIFYLRVGEGSSLVGEKIMGGGYFVVETPGSSSIDLLSLEAVEENWLDSRFFCRPQVQGLLEHFPTCILVEFASFISSNMVKVVHTMSTAVHKTFITSISRSVNYTRLVGIESVHIEAITSLIMIEILTAAMPTPVHNNLLII</sequence>
<dbReference type="AlphaFoldDB" id="A0A0R3VSU2"/>
<evidence type="ECO:0000313" key="3">
    <source>
        <dbReference type="WBParaSite" id="TASK_0000025501-mRNA-1"/>
    </source>
</evidence>
<reference evidence="3" key="1">
    <citation type="submission" date="2017-02" db="UniProtKB">
        <authorList>
            <consortium name="WormBaseParasite"/>
        </authorList>
    </citation>
    <scope>IDENTIFICATION</scope>
</reference>
<reference evidence="1 2" key="2">
    <citation type="submission" date="2018-11" db="EMBL/GenBank/DDBJ databases">
        <authorList>
            <consortium name="Pathogen Informatics"/>
        </authorList>
    </citation>
    <scope>NUCLEOTIDE SEQUENCE [LARGE SCALE GENOMIC DNA]</scope>
</reference>
<keyword evidence="2" id="KW-1185">Reference proteome</keyword>
<dbReference type="WBParaSite" id="TASK_0000025501-mRNA-1">
    <property type="protein sequence ID" value="TASK_0000025501-mRNA-1"/>
    <property type="gene ID" value="TASK_0000025501"/>
</dbReference>
<evidence type="ECO:0000313" key="2">
    <source>
        <dbReference type="Proteomes" id="UP000282613"/>
    </source>
</evidence>
<gene>
    <name evidence="1" type="ORF">TASK_LOCUS256</name>
</gene>
<dbReference type="EMBL" id="UYRS01000028">
    <property type="protein sequence ID" value="VDK20547.1"/>
    <property type="molecule type" value="Genomic_DNA"/>
</dbReference>
<proteinExistence type="predicted"/>